<proteinExistence type="predicted"/>
<protein>
    <submittedName>
        <fullName evidence="1">Uncharacterized protein</fullName>
    </submittedName>
</protein>
<organism evidence="1 2">
    <name type="scientific">Caerostris darwini</name>
    <dbReference type="NCBI Taxonomy" id="1538125"/>
    <lineage>
        <taxon>Eukaryota</taxon>
        <taxon>Metazoa</taxon>
        <taxon>Ecdysozoa</taxon>
        <taxon>Arthropoda</taxon>
        <taxon>Chelicerata</taxon>
        <taxon>Arachnida</taxon>
        <taxon>Araneae</taxon>
        <taxon>Araneomorphae</taxon>
        <taxon>Entelegynae</taxon>
        <taxon>Araneoidea</taxon>
        <taxon>Araneidae</taxon>
        <taxon>Caerostris</taxon>
    </lineage>
</organism>
<name>A0AAV4WDF1_9ARAC</name>
<evidence type="ECO:0000313" key="1">
    <source>
        <dbReference type="EMBL" id="GIY80832.1"/>
    </source>
</evidence>
<evidence type="ECO:0000313" key="2">
    <source>
        <dbReference type="Proteomes" id="UP001054837"/>
    </source>
</evidence>
<dbReference type="Proteomes" id="UP001054837">
    <property type="component" value="Unassembled WGS sequence"/>
</dbReference>
<gene>
    <name evidence="1" type="ORF">CDAR_571561</name>
</gene>
<dbReference type="AlphaFoldDB" id="A0AAV4WDF1"/>
<accession>A0AAV4WDF1</accession>
<keyword evidence="2" id="KW-1185">Reference proteome</keyword>
<comment type="caution">
    <text evidence="1">The sequence shown here is derived from an EMBL/GenBank/DDBJ whole genome shotgun (WGS) entry which is preliminary data.</text>
</comment>
<sequence length="93" mass="10499">MLYFISAYSCTISHVTPRTLPDSFYSAETMWKSIQRMETSPVSARGACHTVLKRASGQQQLQLVGERETICSWLQKPTLQEFPICMLRAGKGN</sequence>
<dbReference type="EMBL" id="BPLQ01014560">
    <property type="protein sequence ID" value="GIY80832.1"/>
    <property type="molecule type" value="Genomic_DNA"/>
</dbReference>
<reference evidence="1 2" key="1">
    <citation type="submission" date="2021-06" db="EMBL/GenBank/DDBJ databases">
        <title>Caerostris darwini draft genome.</title>
        <authorList>
            <person name="Kono N."/>
            <person name="Arakawa K."/>
        </authorList>
    </citation>
    <scope>NUCLEOTIDE SEQUENCE [LARGE SCALE GENOMIC DNA]</scope>
</reference>